<reference evidence="6 7" key="1">
    <citation type="submission" date="2019-06" db="EMBL/GenBank/DDBJ databases">
        <title>Genome of new Rhodobacteraceae sp. SM1903.</title>
        <authorList>
            <person name="Ren X."/>
        </authorList>
    </citation>
    <scope>NUCLEOTIDE SEQUENCE [LARGE SCALE GENOMIC DNA]</scope>
    <source>
        <strain evidence="6 7">SM1903</strain>
    </source>
</reference>
<gene>
    <name evidence="6" type="ORF">FHY64_08920</name>
</gene>
<proteinExistence type="predicted"/>
<dbReference type="InterPro" id="IPR011701">
    <property type="entry name" value="MFS"/>
</dbReference>
<feature type="transmembrane region" description="Helical" evidence="5">
    <location>
        <begin position="352"/>
        <end position="369"/>
    </location>
</feature>
<organism evidence="6 7">
    <name type="scientific">Pelagovum pacificum</name>
    <dbReference type="NCBI Taxonomy" id="2588711"/>
    <lineage>
        <taxon>Bacteria</taxon>
        <taxon>Pseudomonadati</taxon>
        <taxon>Pseudomonadota</taxon>
        <taxon>Alphaproteobacteria</taxon>
        <taxon>Rhodobacterales</taxon>
        <taxon>Paracoccaceae</taxon>
        <taxon>Pelagovum</taxon>
    </lineage>
</organism>
<feature type="transmembrane region" description="Helical" evidence="5">
    <location>
        <begin position="99"/>
        <end position="120"/>
    </location>
</feature>
<dbReference type="OrthoDB" id="9810941at2"/>
<protein>
    <submittedName>
        <fullName evidence="6">MFS transporter</fullName>
    </submittedName>
</protein>
<dbReference type="Pfam" id="PF07690">
    <property type="entry name" value="MFS_1"/>
    <property type="match status" value="1"/>
</dbReference>
<keyword evidence="2 5" id="KW-0812">Transmembrane</keyword>
<dbReference type="PANTHER" id="PTHR23514">
    <property type="entry name" value="BYPASS OF STOP CODON PROTEIN 6"/>
    <property type="match status" value="1"/>
</dbReference>
<dbReference type="GO" id="GO:0022857">
    <property type="term" value="F:transmembrane transporter activity"/>
    <property type="evidence" value="ECO:0007669"/>
    <property type="project" value="InterPro"/>
</dbReference>
<keyword evidence="3 5" id="KW-1133">Transmembrane helix</keyword>
<evidence type="ECO:0000256" key="4">
    <source>
        <dbReference type="ARBA" id="ARBA00023136"/>
    </source>
</evidence>
<comment type="caution">
    <text evidence="6">The sequence shown here is derived from an EMBL/GenBank/DDBJ whole genome shotgun (WGS) entry which is preliminary data.</text>
</comment>
<sequence length="384" mass="39420">MHLPDRFRGMFAFAIHGATLGALVSRLPELQRGLALSEGAFGLALLAMSVGVFLGNIVVAPFIERWGARTACIVSAILFACLTVPTALTTGLVTLSAALFLFGLALSSGNVSINVAGTAIERRHESSIMNRLHGSWGIGFLVATMIAPLLIAAGVSPLAQFVGAAVILSGLAIVMLAPMSDPESAAESVLKKKRFAVPSSAVWMVALAAMAGGVLEGIARNWSVIYLRDTLDAAEAVAAVALPVFTVMLTLGRLSGDWAVTRFGAVRVGQGASVLLLAGVLLLAAASSPVVAMVALGLVGAGTSVAIPLGFSACGRIDGGSATTLAAYSLLSTIMNSSGSPIYGLLAQVTDLRMALLFFVPIIVLSLLMSGRFGRQESDDLQPA</sequence>
<dbReference type="GO" id="GO:0016020">
    <property type="term" value="C:membrane"/>
    <property type="evidence" value="ECO:0007669"/>
    <property type="project" value="UniProtKB-SubCell"/>
</dbReference>
<dbReference type="Gene3D" id="1.20.1250.20">
    <property type="entry name" value="MFS general substrate transporter like domains"/>
    <property type="match status" value="1"/>
</dbReference>
<evidence type="ECO:0000313" key="6">
    <source>
        <dbReference type="EMBL" id="TNY33376.1"/>
    </source>
</evidence>
<dbReference type="SUPFAM" id="SSF103473">
    <property type="entry name" value="MFS general substrate transporter"/>
    <property type="match status" value="1"/>
</dbReference>
<keyword evidence="4 5" id="KW-0472">Membrane</keyword>
<feature type="transmembrane region" description="Helical" evidence="5">
    <location>
        <begin position="290"/>
        <end position="313"/>
    </location>
</feature>
<evidence type="ECO:0000256" key="3">
    <source>
        <dbReference type="ARBA" id="ARBA00022989"/>
    </source>
</evidence>
<feature type="transmembrane region" description="Helical" evidence="5">
    <location>
        <begin position="200"/>
        <end position="219"/>
    </location>
</feature>
<evidence type="ECO:0000256" key="5">
    <source>
        <dbReference type="SAM" id="Phobius"/>
    </source>
</evidence>
<feature type="transmembrane region" description="Helical" evidence="5">
    <location>
        <begin position="71"/>
        <end position="93"/>
    </location>
</feature>
<keyword evidence="7" id="KW-1185">Reference proteome</keyword>
<feature type="transmembrane region" description="Helical" evidence="5">
    <location>
        <begin position="231"/>
        <end position="252"/>
    </location>
</feature>
<accession>A0A5C5GIX8</accession>
<dbReference type="Proteomes" id="UP000314011">
    <property type="component" value="Unassembled WGS sequence"/>
</dbReference>
<feature type="transmembrane region" description="Helical" evidence="5">
    <location>
        <begin position="325"/>
        <end position="346"/>
    </location>
</feature>
<dbReference type="EMBL" id="VFFF01000001">
    <property type="protein sequence ID" value="TNY33376.1"/>
    <property type="molecule type" value="Genomic_DNA"/>
</dbReference>
<dbReference type="PANTHER" id="PTHR23514:SF13">
    <property type="entry name" value="INNER MEMBRANE PROTEIN YBJJ"/>
    <property type="match status" value="1"/>
</dbReference>
<dbReference type="CDD" id="cd17393">
    <property type="entry name" value="MFS_MosC_like"/>
    <property type="match status" value="1"/>
</dbReference>
<dbReference type="AlphaFoldDB" id="A0A5C5GIX8"/>
<evidence type="ECO:0000256" key="1">
    <source>
        <dbReference type="ARBA" id="ARBA00004141"/>
    </source>
</evidence>
<dbReference type="InterPro" id="IPR051788">
    <property type="entry name" value="MFS_Transporter"/>
</dbReference>
<feature type="transmembrane region" description="Helical" evidence="5">
    <location>
        <begin position="39"/>
        <end position="59"/>
    </location>
</feature>
<evidence type="ECO:0000256" key="2">
    <source>
        <dbReference type="ARBA" id="ARBA00022692"/>
    </source>
</evidence>
<name>A0A5C5GIX8_9RHOB</name>
<dbReference type="InterPro" id="IPR036259">
    <property type="entry name" value="MFS_trans_sf"/>
</dbReference>
<feature type="transmembrane region" description="Helical" evidence="5">
    <location>
        <begin position="7"/>
        <end position="27"/>
    </location>
</feature>
<comment type="subcellular location">
    <subcellularLocation>
        <location evidence="1">Membrane</location>
        <topology evidence="1">Multi-pass membrane protein</topology>
    </subcellularLocation>
</comment>
<feature type="transmembrane region" description="Helical" evidence="5">
    <location>
        <begin position="264"/>
        <end position="284"/>
    </location>
</feature>
<feature type="transmembrane region" description="Helical" evidence="5">
    <location>
        <begin position="158"/>
        <end position="179"/>
    </location>
</feature>
<evidence type="ECO:0000313" key="7">
    <source>
        <dbReference type="Proteomes" id="UP000314011"/>
    </source>
</evidence>
<feature type="transmembrane region" description="Helical" evidence="5">
    <location>
        <begin position="132"/>
        <end position="152"/>
    </location>
</feature>